<dbReference type="Proteomes" id="UP001153292">
    <property type="component" value="Chromosome 26"/>
</dbReference>
<sequence length="144" mass="16728">MELVIFVALFTLLKADLPHLQLLKCVCHSLSLCASKACTELPSCLEYLLRETRNWFAHSPLRMKVYQNLFETINDGKKPLKLTQLSATRWLAFYAAVNTNINQWLELKTHYNMIKSSEERCYTARVYLLFLCPILKEVTNVNVI</sequence>
<name>A0ABN8B9A1_CHISP</name>
<dbReference type="EMBL" id="OU963919">
    <property type="protein sequence ID" value="CAH0403832.1"/>
    <property type="molecule type" value="Genomic_DNA"/>
</dbReference>
<dbReference type="PANTHER" id="PTHR37162:SF1">
    <property type="entry name" value="BED-TYPE DOMAIN-CONTAINING PROTEIN"/>
    <property type="match status" value="1"/>
</dbReference>
<dbReference type="PANTHER" id="PTHR37162">
    <property type="entry name" value="HAT FAMILY DIMERISATION DOMAINCONTAINING PROTEIN-RELATED"/>
    <property type="match status" value="1"/>
</dbReference>
<organism evidence="2 3">
    <name type="scientific">Chilo suppressalis</name>
    <name type="common">Asiatic rice borer moth</name>
    <dbReference type="NCBI Taxonomy" id="168631"/>
    <lineage>
        <taxon>Eukaryota</taxon>
        <taxon>Metazoa</taxon>
        <taxon>Ecdysozoa</taxon>
        <taxon>Arthropoda</taxon>
        <taxon>Hexapoda</taxon>
        <taxon>Insecta</taxon>
        <taxon>Pterygota</taxon>
        <taxon>Neoptera</taxon>
        <taxon>Endopterygota</taxon>
        <taxon>Lepidoptera</taxon>
        <taxon>Glossata</taxon>
        <taxon>Ditrysia</taxon>
        <taxon>Pyraloidea</taxon>
        <taxon>Crambidae</taxon>
        <taxon>Crambinae</taxon>
        <taxon>Chilo</taxon>
    </lineage>
</organism>
<protein>
    <recommendedName>
        <fullName evidence="4">Secreted protein</fullName>
    </recommendedName>
</protein>
<reference evidence="2" key="1">
    <citation type="submission" date="2021-12" db="EMBL/GenBank/DDBJ databases">
        <authorList>
            <person name="King R."/>
        </authorList>
    </citation>
    <scope>NUCLEOTIDE SEQUENCE</scope>
</reference>
<evidence type="ECO:0000313" key="2">
    <source>
        <dbReference type="EMBL" id="CAH0403832.1"/>
    </source>
</evidence>
<evidence type="ECO:0000313" key="3">
    <source>
        <dbReference type="Proteomes" id="UP001153292"/>
    </source>
</evidence>
<proteinExistence type="predicted"/>
<accession>A0ABN8B9A1</accession>
<evidence type="ECO:0008006" key="4">
    <source>
        <dbReference type="Google" id="ProtNLM"/>
    </source>
</evidence>
<feature type="signal peptide" evidence="1">
    <location>
        <begin position="1"/>
        <end position="15"/>
    </location>
</feature>
<feature type="chain" id="PRO_5045513024" description="Secreted protein" evidence="1">
    <location>
        <begin position="16"/>
        <end position="144"/>
    </location>
</feature>
<gene>
    <name evidence="2" type="ORF">CHILSU_LOCUS7123</name>
</gene>
<keyword evidence="3" id="KW-1185">Reference proteome</keyword>
<evidence type="ECO:0000256" key="1">
    <source>
        <dbReference type="SAM" id="SignalP"/>
    </source>
</evidence>
<keyword evidence="1" id="KW-0732">Signal</keyword>